<keyword evidence="5" id="KW-0186">Copper</keyword>
<dbReference type="InterPro" id="IPR036939">
    <property type="entry name" value="Cu2_ascorb_mOase_N_sf"/>
</dbReference>
<dbReference type="PANTHER" id="PTHR10157:SF23">
    <property type="entry name" value="MOXD1 HOMOLOG 1"/>
    <property type="match status" value="1"/>
</dbReference>
<dbReference type="InterPro" id="IPR028460">
    <property type="entry name" value="Tbh/DBH"/>
</dbReference>
<keyword evidence="7" id="KW-1015">Disulfide bond</keyword>
<evidence type="ECO:0000313" key="13">
    <source>
        <dbReference type="Proteomes" id="UP001558652"/>
    </source>
</evidence>
<dbReference type="FunFam" id="2.60.120.230:FF:000001">
    <property type="entry name" value="Monooxygenase, DBH-like 1"/>
    <property type="match status" value="1"/>
</dbReference>
<dbReference type="Pfam" id="PF03351">
    <property type="entry name" value="DOMON"/>
    <property type="match status" value="1"/>
</dbReference>
<comment type="caution">
    <text evidence="12">The sequence shown here is derived from an EMBL/GenBank/DDBJ whole genome shotgun (WGS) entry which is preliminary data.</text>
</comment>
<dbReference type="EMBL" id="JBFDAA010000015">
    <property type="protein sequence ID" value="KAL1117689.1"/>
    <property type="molecule type" value="Genomic_DNA"/>
</dbReference>
<comment type="cofactor">
    <cofactor evidence="1">
        <name>Cu(2+)</name>
        <dbReference type="ChEBI" id="CHEBI:29036"/>
    </cofactor>
</comment>
<dbReference type="InterPro" id="IPR000945">
    <property type="entry name" value="DBH-like"/>
</dbReference>
<proteinExistence type="inferred from homology"/>
<dbReference type="CDD" id="cd09631">
    <property type="entry name" value="DOMON_DOH"/>
    <property type="match status" value="1"/>
</dbReference>
<evidence type="ECO:0000256" key="8">
    <source>
        <dbReference type="ARBA" id="ARBA00023180"/>
    </source>
</evidence>
<dbReference type="PRINTS" id="PR00767">
    <property type="entry name" value="DBMONOXGNASE"/>
</dbReference>
<dbReference type="Gene3D" id="2.60.120.310">
    <property type="entry name" value="Copper type II, ascorbate-dependent monooxygenase, N-terminal domain"/>
    <property type="match status" value="1"/>
</dbReference>
<keyword evidence="3" id="KW-0479">Metal-binding</keyword>
<protein>
    <recommendedName>
        <fullName evidence="14">DOMON domain-containing protein</fullName>
    </recommendedName>
</protein>
<evidence type="ECO:0000313" key="12">
    <source>
        <dbReference type="EMBL" id="KAL1117689.1"/>
    </source>
</evidence>
<dbReference type="InterPro" id="IPR000323">
    <property type="entry name" value="Cu2_ascorb_mOase_N"/>
</dbReference>
<feature type="domain" description="DOMON" evidence="10">
    <location>
        <begin position="2"/>
        <end position="52"/>
    </location>
</feature>
<dbReference type="InterPro" id="IPR014784">
    <property type="entry name" value="Cu2_ascorb_mOase-like_C"/>
</dbReference>
<reference evidence="12 13" key="1">
    <citation type="submission" date="2024-07" db="EMBL/GenBank/DDBJ databases">
        <title>Chromosome-level genome assembly of the water stick insect Ranatra chinensis (Heteroptera: Nepidae).</title>
        <authorList>
            <person name="Liu X."/>
        </authorList>
    </citation>
    <scope>NUCLEOTIDE SEQUENCE [LARGE SCALE GENOMIC DNA]</scope>
    <source>
        <strain evidence="12">Cailab_2021Rc</strain>
        <tissue evidence="12">Muscle</tissue>
    </source>
</reference>
<keyword evidence="6" id="KW-0503">Monooxygenase</keyword>
<evidence type="ECO:0000256" key="3">
    <source>
        <dbReference type="ARBA" id="ARBA00022723"/>
    </source>
</evidence>
<gene>
    <name evidence="12" type="ORF">AAG570_004004</name>
</gene>
<comment type="similarity">
    <text evidence="2">Belongs to the copper type II ascorbate-dependent monooxygenase family.</text>
</comment>
<accession>A0ABD0YPB1</accession>
<dbReference type="PANTHER" id="PTHR10157">
    <property type="entry name" value="DOPAMINE BETA HYDROXYLASE RELATED"/>
    <property type="match status" value="1"/>
</dbReference>
<evidence type="ECO:0000256" key="2">
    <source>
        <dbReference type="ARBA" id="ARBA00010676"/>
    </source>
</evidence>
<dbReference type="InterPro" id="IPR045266">
    <property type="entry name" value="DOH_DOMON"/>
</dbReference>
<feature type="non-terminal residue" evidence="12">
    <location>
        <position position="1"/>
    </location>
</feature>
<sequence length="530" mass="60727">IPVEDSVQNYKLLESSQNETHTTIKFSRTWNTCDRKHDVTIVNDTMRVMWTMSDDDPGIFSSWAGLVWHGNKGIHIGSPSRIPIGRNDKFWDVTAQDFLLNGDSHTVYWCKIYKVPPLETKQHIIGYKPLIQRGHETLLQRMVLYECLGSSKFEQYGSHEGSECHSSSVPKDWEACVTPIVAWSIGSQGEFYPESFGLPMAEGEGKSTYFMLEIHYDNPTYSTVRDNSGLRIYYTDKLRPHDGGMFVTGIAVAPTHIIPPLQRSFISNGYCDNQCTNLMFPQSGINVASVVFHSHGAGRQMRLRHIREGKELPVIAQDMQYDPTYQQSRRISEGTIIMPGDDVITECQYNTSNRAKLTVGGYSTSQETCTSYILYYPRMGLAGCTSMTPVDFFFQTFGIKEFYNHKMDDIEESLLKHTNEASQKPSSKPMQKLFFRFSEKEGFNMDLNKHSGSILKAMAEMNRDEEDENVFSKLIIHKPDEFQNKSFMEHLRDLPWAEKIFTQSVEEIIHNGKYRTFCKLQNNSPAMVRI</sequence>
<dbReference type="InterPro" id="IPR005018">
    <property type="entry name" value="DOMON_domain"/>
</dbReference>
<feature type="domain" description="Copper type II ascorbate-dependent monooxygenase C-terminal" evidence="11">
    <location>
        <begin position="242"/>
        <end position="395"/>
    </location>
</feature>
<dbReference type="Gene3D" id="2.60.120.230">
    <property type="match status" value="1"/>
</dbReference>
<dbReference type="SUPFAM" id="SSF49742">
    <property type="entry name" value="PHM/PNGase F"/>
    <property type="match status" value="2"/>
</dbReference>
<dbReference type="GO" id="GO:0046872">
    <property type="term" value="F:metal ion binding"/>
    <property type="evidence" value="ECO:0007669"/>
    <property type="project" value="UniProtKB-KW"/>
</dbReference>
<dbReference type="GO" id="GO:0016715">
    <property type="term" value="F:oxidoreductase activity, acting on paired donors, with incorporation or reduction of molecular oxygen, reduced ascorbate as one donor, and incorporation of one atom of oxygen"/>
    <property type="evidence" value="ECO:0007669"/>
    <property type="project" value="UniProtKB-ARBA"/>
</dbReference>
<dbReference type="InterPro" id="IPR008977">
    <property type="entry name" value="PHM/PNGase_F_dom_sf"/>
</dbReference>
<evidence type="ECO:0000259" key="10">
    <source>
        <dbReference type="Pfam" id="PF03351"/>
    </source>
</evidence>
<evidence type="ECO:0000256" key="1">
    <source>
        <dbReference type="ARBA" id="ARBA00001973"/>
    </source>
</evidence>
<evidence type="ECO:0000256" key="6">
    <source>
        <dbReference type="ARBA" id="ARBA00023033"/>
    </source>
</evidence>
<evidence type="ECO:0000259" key="9">
    <source>
        <dbReference type="Pfam" id="PF01082"/>
    </source>
</evidence>
<organism evidence="12 13">
    <name type="scientific">Ranatra chinensis</name>
    <dbReference type="NCBI Taxonomy" id="642074"/>
    <lineage>
        <taxon>Eukaryota</taxon>
        <taxon>Metazoa</taxon>
        <taxon>Ecdysozoa</taxon>
        <taxon>Arthropoda</taxon>
        <taxon>Hexapoda</taxon>
        <taxon>Insecta</taxon>
        <taxon>Pterygota</taxon>
        <taxon>Neoptera</taxon>
        <taxon>Paraneoptera</taxon>
        <taxon>Hemiptera</taxon>
        <taxon>Heteroptera</taxon>
        <taxon>Panheteroptera</taxon>
        <taxon>Nepomorpha</taxon>
        <taxon>Nepidae</taxon>
        <taxon>Ranatrinae</taxon>
        <taxon>Ranatra</taxon>
    </lineage>
</organism>
<name>A0ABD0YPB1_9HEMI</name>
<evidence type="ECO:0000259" key="11">
    <source>
        <dbReference type="Pfam" id="PF03712"/>
    </source>
</evidence>
<dbReference type="InterPro" id="IPR024548">
    <property type="entry name" value="Cu2_monoox_C"/>
</dbReference>
<evidence type="ECO:0008006" key="14">
    <source>
        <dbReference type="Google" id="ProtNLM"/>
    </source>
</evidence>
<keyword evidence="13" id="KW-1185">Reference proteome</keyword>
<dbReference type="Pfam" id="PF03712">
    <property type="entry name" value="Cu2_monoox_C"/>
    <property type="match status" value="1"/>
</dbReference>
<dbReference type="Pfam" id="PF01082">
    <property type="entry name" value="Cu2_monooxygen"/>
    <property type="match status" value="1"/>
</dbReference>
<dbReference type="Proteomes" id="UP001558652">
    <property type="component" value="Unassembled WGS sequence"/>
</dbReference>
<keyword evidence="8" id="KW-0325">Glycoprotein</keyword>
<keyword evidence="4" id="KW-0560">Oxidoreductase</keyword>
<feature type="domain" description="Copper type II ascorbate-dependent monooxygenase N-terminal" evidence="9">
    <location>
        <begin position="91"/>
        <end position="220"/>
    </location>
</feature>
<evidence type="ECO:0000256" key="7">
    <source>
        <dbReference type="ARBA" id="ARBA00023157"/>
    </source>
</evidence>
<evidence type="ECO:0000256" key="4">
    <source>
        <dbReference type="ARBA" id="ARBA00023002"/>
    </source>
</evidence>
<dbReference type="FunFam" id="2.60.120.310:FF:000004">
    <property type="entry name" value="DBH-like monooxygenase protein 1"/>
    <property type="match status" value="1"/>
</dbReference>
<evidence type="ECO:0000256" key="5">
    <source>
        <dbReference type="ARBA" id="ARBA00023008"/>
    </source>
</evidence>
<dbReference type="AlphaFoldDB" id="A0ABD0YPB1"/>